<evidence type="ECO:0000256" key="1">
    <source>
        <dbReference type="SAM" id="MobiDB-lite"/>
    </source>
</evidence>
<proteinExistence type="predicted"/>
<feature type="compositionally biased region" description="Basic and acidic residues" evidence="1">
    <location>
        <begin position="125"/>
        <end position="143"/>
    </location>
</feature>
<feature type="compositionally biased region" description="Basic and acidic residues" evidence="1">
    <location>
        <begin position="76"/>
        <end position="90"/>
    </location>
</feature>
<reference evidence="3 4" key="1">
    <citation type="submission" date="2013-02" db="EMBL/GenBank/DDBJ databases">
        <title>Draft Genome Sequence of Streptomyces aurantiacus, Which Produces Setomimycin.</title>
        <authorList>
            <person name="Gruening B.A."/>
            <person name="Praeg A."/>
            <person name="Erxleben A."/>
            <person name="Guenther S."/>
            <person name="Mueller M."/>
        </authorList>
    </citation>
    <scope>NUCLEOTIDE SEQUENCE [LARGE SCALE GENOMIC DNA]</scope>
    <source>
        <strain evidence="3 4">JA 4570</strain>
    </source>
</reference>
<gene>
    <name evidence="3" type="ORF">STRAU_7167</name>
</gene>
<protein>
    <submittedName>
        <fullName evidence="3">Uncharacterized protein</fullName>
    </submittedName>
</protein>
<keyword evidence="2" id="KW-0732">Signal</keyword>
<name>S4AE53_9ACTN</name>
<sequence length="261" mass="27861">MLAAAVGACAFMGTAAPAPAATQGPEGSEAAPAASGYLNLHQCSYYASSLDDHFSTFVTPSGDGRYSTGRRRPLLHRHEALRHGRHEGRLRPRQRQSRTHPAPARRQGTGPRRGALPQPPAVRLLPEREHRPLHHAGDPERRRPLPPSGDGRYSTGTKVSNTPETRPTCGPGNGSHLPNPGLSGAKALDLNAGRHLNLHQCVYYSERLKSHLTSVVTAPDTRYATGTNVSNTADTRPVCGPGNGDYVQIPLLSAVKSLPLG</sequence>
<feature type="chain" id="PRO_5004525274" evidence="2">
    <location>
        <begin position="21"/>
        <end position="261"/>
    </location>
</feature>
<keyword evidence="4" id="KW-1185">Reference proteome</keyword>
<dbReference type="PATRIC" id="fig|1286094.4.peg.7091"/>
<feature type="region of interest" description="Disordered" evidence="1">
    <location>
        <begin position="57"/>
        <end position="182"/>
    </location>
</feature>
<accession>S4AE53</accession>
<feature type="compositionally biased region" description="Polar residues" evidence="1">
    <location>
        <begin position="154"/>
        <end position="165"/>
    </location>
</feature>
<dbReference type="Proteomes" id="UP000014629">
    <property type="component" value="Unassembled WGS sequence"/>
</dbReference>
<evidence type="ECO:0000256" key="2">
    <source>
        <dbReference type="SAM" id="SignalP"/>
    </source>
</evidence>
<dbReference type="EMBL" id="AOPZ01000492">
    <property type="protein sequence ID" value="EPH39742.1"/>
    <property type="molecule type" value="Genomic_DNA"/>
</dbReference>
<organism evidence="3 4">
    <name type="scientific">Streptomyces aurantiacus JA 4570</name>
    <dbReference type="NCBI Taxonomy" id="1286094"/>
    <lineage>
        <taxon>Bacteria</taxon>
        <taxon>Bacillati</taxon>
        <taxon>Actinomycetota</taxon>
        <taxon>Actinomycetes</taxon>
        <taxon>Kitasatosporales</taxon>
        <taxon>Streptomycetaceae</taxon>
        <taxon>Streptomyces</taxon>
        <taxon>Streptomyces aurantiacus group</taxon>
    </lineage>
</organism>
<feature type="signal peptide" evidence="2">
    <location>
        <begin position="1"/>
        <end position="20"/>
    </location>
</feature>
<evidence type="ECO:0000313" key="3">
    <source>
        <dbReference type="EMBL" id="EPH39742.1"/>
    </source>
</evidence>
<evidence type="ECO:0000313" key="4">
    <source>
        <dbReference type="Proteomes" id="UP000014629"/>
    </source>
</evidence>
<comment type="caution">
    <text evidence="3">The sequence shown here is derived from an EMBL/GenBank/DDBJ whole genome shotgun (WGS) entry which is preliminary data.</text>
</comment>
<dbReference type="AlphaFoldDB" id="S4AE53"/>